<name>A0AAE1YE63_9LAMI</name>
<evidence type="ECO:0000256" key="2">
    <source>
        <dbReference type="SAM" id="Phobius"/>
    </source>
</evidence>
<feature type="transmembrane region" description="Helical" evidence="2">
    <location>
        <begin position="687"/>
        <end position="710"/>
    </location>
</feature>
<feature type="transmembrane region" description="Helical" evidence="2">
    <location>
        <begin position="1074"/>
        <end position="1097"/>
    </location>
</feature>
<comment type="caution">
    <text evidence="3">The sequence shown here is derived from an EMBL/GenBank/DDBJ whole genome shotgun (WGS) entry which is preliminary data.</text>
</comment>
<keyword evidence="4" id="KW-1185">Reference proteome</keyword>
<keyword evidence="2" id="KW-0812">Transmembrane</keyword>
<evidence type="ECO:0000313" key="3">
    <source>
        <dbReference type="EMBL" id="KAK4427963.1"/>
    </source>
</evidence>
<dbReference type="GO" id="GO:0005886">
    <property type="term" value="C:plasma membrane"/>
    <property type="evidence" value="ECO:0007669"/>
    <property type="project" value="TreeGrafter"/>
</dbReference>
<feature type="region of interest" description="Disordered" evidence="1">
    <location>
        <begin position="272"/>
        <end position="292"/>
    </location>
</feature>
<dbReference type="PANTHER" id="PTHR31414">
    <property type="entry name" value="TRANSMEMBRANE PROTEIN DDB_G0292058"/>
    <property type="match status" value="1"/>
</dbReference>
<protein>
    <recommendedName>
        <fullName evidence="5">Transmembrane protein</fullName>
    </recommendedName>
</protein>
<reference evidence="3" key="1">
    <citation type="submission" date="2020-06" db="EMBL/GenBank/DDBJ databases">
        <authorList>
            <person name="Li T."/>
            <person name="Hu X."/>
            <person name="Zhang T."/>
            <person name="Song X."/>
            <person name="Zhang H."/>
            <person name="Dai N."/>
            <person name="Sheng W."/>
            <person name="Hou X."/>
            <person name="Wei L."/>
        </authorList>
    </citation>
    <scope>NUCLEOTIDE SEQUENCE</scope>
    <source>
        <strain evidence="3">3651</strain>
        <tissue evidence="3">Leaf</tissue>
    </source>
</reference>
<proteinExistence type="predicted"/>
<feature type="transmembrane region" description="Helical" evidence="2">
    <location>
        <begin position="833"/>
        <end position="855"/>
    </location>
</feature>
<feature type="compositionally biased region" description="Basic and acidic residues" evidence="1">
    <location>
        <begin position="276"/>
        <end position="286"/>
    </location>
</feature>
<evidence type="ECO:0000313" key="4">
    <source>
        <dbReference type="Proteomes" id="UP001293254"/>
    </source>
</evidence>
<keyword evidence="2" id="KW-0472">Membrane</keyword>
<keyword evidence="2" id="KW-1133">Transmembrane helix</keyword>
<feature type="transmembrane region" description="Helical" evidence="2">
    <location>
        <begin position="593"/>
        <end position="612"/>
    </location>
</feature>
<dbReference type="GO" id="GO:0009506">
    <property type="term" value="C:plasmodesma"/>
    <property type="evidence" value="ECO:0007669"/>
    <property type="project" value="TreeGrafter"/>
</dbReference>
<feature type="transmembrane region" description="Helical" evidence="2">
    <location>
        <begin position="534"/>
        <end position="555"/>
    </location>
</feature>
<gene>
    <name evidence="3" type="ORF">Salat_1565300</name>
</gene>
<dbReference type="InterPro" id="IPR040283">
    <property type="entry name" value="DDB_G0292058-like"/>
</dbReference>
<accession>A0AAE1YE63</accession>
<sequence>MPFFEQNKLTSSTSFDERKWVAEIRKTLDEEIEEETDQIPVTIFAVPKTLFISDPDSYTPQEVAIGPYHHLRAELYDMETYKVAAAKRNQGELKNLKLQHIVAHLSKLELKIRACYHRPLSFGSEALAWMMAVDVSFLFEFFEVCGVRKGKVLTKVPSRLAHLISLSGRNTTHNAILRDIMMLENQIPLFAIKMLLKFQFSSDPDEVLLDMLMELSKEVSPFKMAEAAWRKIDVNDCAHLLDFLYRFIVSRPPMKSDVLPASDATNIDLLDEEEGGDQKEDHEKSKTPFSEPSHLRQLLHELWRILSRLSVRPMRLLKRIIFSGPVKVFVKLPWTILSKIPVIKLLKDPAERMLTFLQHGKEKNESSSSNSTTNKLPLLEEIKIPSVTQLSQVGVQFVPIHEGITSIKFDVKTLTFYIPIIDLDVNSEVVLRNLVAYEACSASGPLVLTRYVELMNGIIDTDSDARFLCGREIIINHLKSEKEVVELWNGMSKSIRLTKVPPLDDLIGEVNKYYKGRWKVKLGRFMKKYVFASWRILTFLATVLLLMLMSLQAFCQRRSFQKSEYLHIFEAQKLSSRFPVTGLREKMMFCVKIKPSSFLILTTLILVLFWFFSSPGAADAAEDGVVSWGSQRSVLEGSNGGNSTSLVLAKERTRRKDPLEDLKYYTGGWNISNEHYIASVLYTGSTLFLVAAFWFVGFGIFLLLVCMYVCCCRRRHYGYSRFAYALSLILLTLFTIAAIIGAAILYAGQEKFHDSTTSTLDYVVGQADSTVSNLKNVSSYLTAAKKVGVDQVFLPQDVQNSIDKVNSMIISASDTLESATNDNKDDIFRYLDAVRLILIIVAAVMLALAFLGFLLSISGLQCVVYILVVIGWLLVAITFILCGVFLVLHNVMGDTCVAMNDWVNNPTAHTALDDIIPCVDPATAQEALSQSEEVTFQMVRLVNGIIANISNANLPRNARPLYYNQSGPLVPLLCNPYNPDKTDRTCATGEVDLTNATQVWRSYECQVSSSNVCTTVGRLTPSMYDQMSGAVNVSYGLYHYGPFLTDLVDCTFVRETFTTIHNSHCPDLRRYSRWVYIGLAMVSAAVLLSLILWVLYARERRHRKYTKLVDATSAQTSFESK</sequence>
<feature type="transmembrane region" description="Helical" evidence="2">
    <location>
        <begin position="722"/>
        <end position="747"/>
    </location>
</feature>
<feature type="transmembrane region" description="Helical" evidence="2">
    <location>
        <begin position="862"/>
        <end position="888"/>
    </location>
</feature>
<dbReference type="PANTHER" id="PTHR31414:SF31">
    <property type="entry name" value="PROTEIN TWEETY HOMOLOG"/>
    <property type="match status" value="1"/>
</dbReference>
<evidence type="ECO:0000256" key="1">
    <source>
        <dbReference type="SAM" id="MobiDB-lite"/>
    </source>
</evidence>
<dbReference type="AlphaFoldDB" id="A0AAE1YE63"/>
<organism evidence="3 4">
    <name type="scientific">Sesamum alatum</name>
    <dbReference type="NCBI Taxonomy" id="300844"/>
    <lineage>
        <taxon>Eukaryota</taxon>
        <taxon>Viridiplantae</taxon>
        <taxon>Streptophyta</taxon>
        <taxon>Embryophyta</taxon>
        <taxon>Tracheophyta</taxon>
        <taxon>Spermatophyta</taxon>
        <taxon>Magnoliopsida</taxon>
        <taxon>eudicotyledons</taxon>
        <taxon>Gunneridae</taxon>
        <taxon>Pentapetalae</taxon>
        <taxon>asterids</taxon>
        <taxon>lamiids</taxon>
        <taxon>Lamiales</taxon>
        <taxon>Pedaliaceae</taxon>
        <taxon>Sesamum</taxon>
    </lineage>
</organism>
<dbReference type="EMBL" id="JACGWO010000005">
    <property type="protein sequence ID" value="KAK4427963.1"/>
    <property type="molecule type" value="Genomic_DNA"/>
</dbReference>
<evidence type="ECO:0008006" key="5">
    <source>
        <dbReference type="Google" id="ProtNLM"/>
    </source>
</evidence>
<reference evidence="3" key="2">
    <citation type="journal article" date="2024" name="Plant">
        <title>Genomic evolution and insights into agronomic trait innovations of Sesamum species.</title>
        <authorList>
            <person name="Miao H."/>
            <person name="Wang L."/>
            <person name="Qu L."/>
            <person name="Liu H."/>
            <person name="Sun Y."/>
            <person name="Le M."/>
            <person name="Wang Q."/>
            <person name="Wei S."/>
            <person name="Zheng Y."/>
            <person name="Lin W."/>
            <person name="Duan Y."/>
            <person name="Cao H."/>
            <person name="Xiong S."/>
            <person name="Wang X."/>
            <person name="Wei L."/>
            <person name="Li C."/>
            <person name="Ma Q."/>
            <person name="Ju M."/>
            <person name="Zhao R."/>
            <person name="Li G."/>
            <person name="Mu C."/>
            <person name="Tian Q."/>
            <person name="Mei H."/>
            <person name="Zhang T."/>
            <person name="Gao T."/>
            <person name="Zhang H."/>
        </authorList>
    </citation>
    <scope>NUCLEOTIDE SEQUENCE</scope>
    <source>
        <strain evidence="3">3651</strain>
    </source>
</reference>
<dbReference type="Proteomes" id="UP001293254">
    <property type="component" value="Unassembled WGS sequence"/>
</dbReference>
<dbReference type="InterPro" id="IPR004158">
    <property type="entry name" value="DUF247_pln"/>
</dbReference>
<dbReference type="Pfam" id="PF03140">
    <property type="entry name" value="DUF247"/>
    <property type="match status" value="1"/>
</dbReference>